<protein>
    <submittedName>
        <fullName evidence="7">ABC transporter permease</fullName>
    </submittedName>
</protein>
<dbReference type="InterPro" id="IPR001851">
    <property type="entry name" value="ABC_transp_permease"/>
</dbReference>
<evidence type="ECO:0000256" key="6">
    <source>
        <dbReference type="SAM" id="Phobius"/>
    </source>
</evidence>
<evidence type="ECO:0000256" key="4">
    <source>
        <dbReference type="ARBA" id="ARBA00022989"/>
    </source>
</evidence>
<feature type="transmembrane region" description="Helical" evidence="6">
    <location>
        <begin position="203"/>
        <end position="221"/>
    </location>
</feature>
<sequence>MREESVLNLGSALTHAGVLKRLKSLAPLLGGLLALLLGAVLLQLSGANPLQAYGVMLAGAFGGGRQLTETLLRATPLLIIGLGMTIAFRCRVWNIGAEGQYYIGALCGSVVALALPDLGPGLLIPLMFMAGILGGVIWSGIAGLLHLQRGVNLIICTLMLNYIGILLVQYAARVPLQQPDGFLPESAQFSANAQIPTLLGTRLHWGVLLAFGLVGVVYILLWQTPLGLQLRAVGSRLSVARCAGINTSRSILIALMISGGLAGLAGIIEVSYTYTRLKGDISDNFGFGGILVALLGQRQPVGVVVAALLFSALMVGAQSLNVVLQIPASVAQVIQAIVVLFVLAGQAIAQRESL</sequence>
<keyword evidence="3 6" id="KW-0812">Transmembrane</keyword>
<reference evidence="7 8" key="1">
    <citation type="submission" date="2018-02" db="EMBL/GenBank/DDBJ databases">
        <authorList>
            <person name="Cohen D.B."/>
            <person name="Kent A.D."/>
        </authorList>
    </citation>
    <scope>NUCLEOTIDE SEQUENCE [LARGE SCALE GENOMIC DNA]</scope>
    <source>
        <strain evidence="7 8">ULC007</strain>
    </source>
</reference>
<dbReference type="Proteomes" id="UP000238634">
    <property type="component" value="Unassembled WGS sequence"/>
</dbReference>
<dbReference type="Pfam" id="PF02653">
    <property type="entry name" value="BPD_transp_2"/>
    <property type="match status" value="1"/>
</dbReference>
<dbReference type="OrthoDB" id="45037at2"/>
<dbReference type="EMBL" id="PVWG01000017">
    <property type="protein sequence ID" value="PSB18491.1"/>
    <property type="molecule type" value="Genomic_DNA"/>
</dbReference>
<organism evidence="7 8">
    <name type="scientific">Phormidesmis priestleyi ULC007</name>
    <dbReference type="NCBI Taxonomy" id="1920490"/>
    <lineage>
        <taxon>Bacteria</taxon>
        <taxon>Bacillati</taxon>
        <taxon>Cyanobacteriota</taxon>
        <taxon>Cyanophyceae</taxon>
        <taxon>Leptolyngbyales</taxon>
        <taxon>Leptolyngbyaceae</taxon>
        <taxon>Phormidesmis</taxon>
    </lineage>
</organism>
<keyword evidence="8" id="KW-1185">Reference proteome</keyword>
<feature type="transmembrane region" description="Helical" evidence="6">
    <location>
        <begin position="151"/>
        <end position="172"/>
    </location>
</feature>
<evidence type="ECO:0000313" key="8">
    <source>
        <dbReference type="Proteomes" id="UP000238634"/>
    </source>
</evidence>
<evidence type="ECO:0000256" key="2">
    <source>
        <dbReference type="ARBA" id="ARBA00022475"/>
    </source>
</evidence>
<dbReference type="RefSeq" id="WP_073072609.1">
    <property type="nucleotide sequence ID" value="NZ_MPPI01000018.1"/>
</dbReference>
<dbReference type="GO" id="GO:0022857">
    <property type="term" value="F:transmembrane transporter activity"/>
    <property type="evidence" value="ECO:0007669"/>
    <property type="project" value="InterPro"/>
</dbReference>
<comment type="caution">
    <text evidence="7">The sequence shown here is derived from an EMBL/GenBank/DDBJ whole genome shotgun (WGS) entry which is preliminary data.</text>
</comment>
<comment type="subcellular location">
    <subcellularLocation>
        <location evidence="1">Cell membrane</location>
        <topology evidence="1">Multi-pass membrane protein</topology>
    </subcellularLocation>
</comment>
<dbReference type="PANTHER" id="PTHR47089">
    <property type="entry name" value="ABC TRANSPORTER, PERMEASE PROTEIN"/>
    <property type="match status" value="1"/>
</dbReference>
<feature type="transmembrane region" description="Helical" evidence="6">
    <location>
        <begin position="100"/>
        <end position="116"/>
    </location>
</feature>
<feature type="transmembrane region" description="Helical" evidence="6">
    <location>
        <begin position="71"/>
        <end position="88"/>
    </location>
</feature>
<feature type="transmembrane region" description="Helical" evidence="6">
    <location>
        <begin position="330"/>
        <end position="349"/>
    </location>
</feature>
<name>A0A2T1DDH8_9CYAN</name>
<gene>
    <name evidence="7" type="ORF">C7B65_15480</name>
</gene>
<keyword evidence="4 6" id="KW-1133">Transmembrane helix</keyword>
<feature type="transmembrane region" description="Helical" evidence="6">
    <location>
        <begin position="251"/>
        <end position="275"/>
    </location>
</feature>
<evidence type="ECO:0000256" key="5">
    <source>
        <dbReference type="ARBA" id="ARBA00023136"/>
    </source>
</evidence>
<accession>A0A2T1DDH8</accession>
<dbReference type="GO" id="GO:0005886">
    <property type="term" value="C:plasma membrane"/>
    <property type="evidence" value="ECO:0007669"/>
    <property type="project" value="UniProtKB-SubCell"/>
</dbReference>
<dbReference type="STRING" id="1920490.GCA_001895925_05027"/>
<dbReference type="CDD" id="cd06580">
    <property type="entry name" value="TM_PBP1_transp_TpRbsC_like"/>
    <property type="match status" value="1"/>
</dbReference>
<evidence type="ECO:0000256" key="3">
    <source>
        <dbReference type="ARBA" id="ARBA00022692"/>
    </source>
</evidence>
<keyword evidence="5 6" id="KW-0472">Membrane</keyword>
<feature type="transmembrane region" description="Helical" evidence="6">
    <location>
        <begin position="122"/>
        <end position="144"/>
    </location>
</feature>
<dbReference type="PANTHER" id="PTHR47089:SF1">
    <property type="entry name" value="GUANOSINE ABC TRANSPORTER PERMEASE PROTEIN NUPP"/>
    <property type="match status" value="1"/>
</dbReference>
<keyword evidence="2" id="KW-1003">Cell membrane</keyword>
<feature type="transmembrane region" description="Helical" evidence="6">
    <location>
        <begin position="303"/>
        <end position="324"/>
    </location>
</feature>
<evidence type="ECO:0000256" key="1">
    <source>
        <dbReference type="ARBA" id="ARBA00004651"/>
    </source>
</evidence>
<proteinExistence type="predicted"/>
<evidence type="ECO:0000313" key="7">
    <source>
        <dbReference type="EMBL" id="PSB18491.1"/>
    </source>
</evidence>
<dbReference type="AlphaFoldDB" id="A0A2T1DDH8"/>
<reference evidence="7 8" key="2">
    <citation type="submission" date="2018-03" db="EMBL/GenBank/DDBJ databases">
        <title>The ancient ancestry and fast evolution of plastids.</title>
        <authorList>
            <person name="Moore K.R."/>
            <person name="Magnabosco C."/>
            <person name="Momper L."/>
            <person name="Gold D.A."/>
            <person name="Bosak T."/>
            <person name="Fournier G.P."/>
        </authorList>
    </citation>
    <scope>NUCLEOTIDE SEQUENCE [LARGE SCALE GENOMIC DNA]</scope>
    <source>
        <strain evidence="7 8">ULC007</strain>
    </source>
</reference>